<dbReference type="InterPro" id="IPR050766">
    <property type="entry name" value="Bact_Lucif_Oxidored"/>
</dbReference>
<dbReference type="NCBIfam" id="TIGR03558">
    <property type="entry name" value="oxido_grp_1"/>
    <property type="match status" value="1"/>
</dbReference>
<evidence type="ECO:0000313" key="3">
    <source>
        <dbReference type="EMBL" id="OLP46305.1"/>
    </source>
</evidence>
<accession>A0A1Q8ZWA9</accession>
<dbReference type="GO" id="GO:0005829">
    <property type="term" value="C:cytosol"/>
    <property type="evidence" value="ECO:0007669"/>
    <property type="project" value="TreeGrafter"/>
</dbReference>
<evidence type="ECO:0000313" key="4">
    <source>
        <dbReference type="Proteomes" id="UP000186894"/>
    </source>
</evidence>
<evidence type="ECO:0000259" key="2">
    <source>
        <dbReference type="Pfam" id="PF00296"/>
    </source>
</evidence>
<reference evidence="3 4" key="1">
    <citation type="submission" date="2016-09" db="EMBL/GenBank/DDBJ databases">
        <title>Rhizobium oryziradicis sp. nov., isolated from the root of rice.</title>
        <authorList>
            <person name="Zhao J."/>
            <person name="Zhang X."/>
        </authorList>
    </citation>
    <scope>NUCLEOTIDE SEQUENCE [LARGE SCALE GENOMIC DNA]</scope>
    <source>
        <strain evidence="3 4">N19</strain>
    </source>
</reference>
<organism evidence="3 4">
    <name type="scientific">Rhizobium oryziradicis</name>
    <dbReference type="NCBI Taxonomy" id="1867956"/>
    <lineage>
        <taxon>Bacteria</taxon>
        <taxon>Pseudomonadati</taxon>
        <taxon>Pseudomonadota</taxon>
        <taxon>Alphaproteobacteria</taxon>
        <taxon>Hyphomicrobiales</taxon>
        <taxon>Rhizobiaceae</taxon>
        <taxon>Rhizobium/Agrobacterium group</taxon>
        <taxon>Rhizobium</taxon>
    </lineage>
</organism>
<dbReference type="Gene3D" id="3.20.20.30">
    <property type="entry name" value="Luciferase-like domain"/>
    <property type="match status" value="1"/>
</dbReference>
<sequence>MTYSLSLLDKSPVAPDAAGTDALKATVALAARAEALGYKRFWLAEHHNIPALASSAPETLIAYLLAKTSHIRIGSGGVMLQHYSSYKVAETFNLLASLAPGRVDLGVGKAPGGFPHATRALRIAQADAPPQDFEKQLDDLNRYLLTDAAAANDVLATPVPTIPAERFLLGASAASAKLAAAKGWTLVFAGHLNGDQHTLQETFDVYRRETGGKTPILALAAFAAEQEDLAKSRVADIRIFKTILSNGVSVNVGSPEQAAEFARQSGVTEYRIEEKTPHVLAGTGEQVREQLDTLHANLGVSEFIIDIPVPQAALRLKAIELIATSRLSLAA</sequence>
<dbReference type="EMBL" id="MKIM01000021">
    <property type="protein sequence ID" value="OLP46305.1"/>
    <property type="molecule type" value="Genomic_DNA"/>
</dbReference>
<name>A0A1Q8ZWA9_9HYPH</name>
<dbReference type="STRING" id="1867956.BJF95_03760"/>
<keyword evidence="3" id="KW-0560">Oxidoreductase</keyword>
<dbReference type="Proteomes" id="UP000186894">
    <property type="component" value="Unassembled WGS sequence"/>
</dbReference>
<dbReference type="OrthoDB" id="9780518at2"/>
<protein>
    <submittedName>
        <fullName evidence="3">Alkane 1-monooxygenase</fullName>
    </submittedName>
</protein>
<evidence type="ECO:0000256" key="1">
    <source>
        <dbReference type="ARBA" id="ARBA00007789"/>
    </source>
</evidence>
<dbReference type="InterPro" id="IPR019949">
    <property type="entry name" value="CmoO-like"/>
</dbReference>
<keyword evidence="4" id="KW-1185">Reference proteome</keyword>
<proteinExistence type="predicted"/>
<dbReference type="GO" id="GO:0004497">
    <property type="term" value="F:monooxygenase activity"/>
    <property type="evidence" value="ECO:0007669"/>
    <property type="project" value="UniProtKB-KW"/>
</dbReference>
<comment type="similarity">
    <text evidence="1">To bacterial alkanal monooxygenase alpha and beta chains.</text>
</comment>
<gene>
    <name evidence="3" type="ORF">BJF95_03760</name>
</gene>
<dbReference type="RefSeq" id="WP_075637976.1">
    <property type="nucleotide sequence ID" value="NZ_MKIM01000021.1"/>
</dbReference>
<dbReference type="SUPFAM" id="SSF51679">
    <property type="entry name" value="Bacterial luciferase-like"/>
    <property type="match status" value="1"/>
</dbReference>
<dbReference type="InterPro" id="IPR036661">
    <property type="entry name" value="Luciferase-like_sf"/>
</dbReference>
<dbReference type="PANTHER" id="PTHR30137">
    <property type="entry name" value="LUCIFERASE-LIKE MONOOXYGENASE"/>
    <property type="match status" value="1"/>
</dbReference>
<dbReference type="GO" id="GO:0016705">
    <property type="term" value="F:oxidoreductase activity, acting on paired donors, with incorporation or reduction of molecular oxygen"/>
    <property type="evidence" value="ECO:0007669"/>
    <property type="project" value="InterPro"/>
</dbReference>
<dbReference type="AlphaFoldDB" id="A0A1Q8ZWA9"/>
<dbReference type="Pfam" id="PF00296">
    <property type="entry name" value="Bac_luciferase"/>
    <property type="match status" value="1"/>
</dbReference>
<dbReference type="InterPro" id="IPR011251">
    <property type="entry name" value="Luciferase-like_dom"/>
</dbReference>
<comment type="caution">
    <text evidence="3">The sequence shown here is derived from an EMBL/GenBank/DDBJ whole genome shotgun (WGS) entry which is preliminary data.</text>
</comment>
<keyword evidence="3" id="KW-0503">Monooxygenase</keyword>
<dbReference type="PANTHER" id="PTHR30137:SF20">
    <property type="entry name" value="N-ACETYL-S-ALKYLCYSTEINE MONOOXYGENASE"/>
    <property type="match status" value="1"/>
</dbReference>
<feature type="domain" description="Luciferase-like" evidence="2">
    <location>
        <begin position="2"/>
        <end position="300"/>
    </location>
</feature>